<dbReference type="SMART" id="SM00387">
    <property type="entry name" value="HATPase_c"/>
    <property type="match status" value="1"/>
</dbReference>
<dbReference type="SMART" id="SM00388">
    <property type="entry name" value="HisKA"/>
    <property type="match status" value="1"/>
</dbReference>
<sequence>MKNFRYFAQRYVDWVIRLGRVRFSLLGIAILAILALCIQILLSTLFSDGIHWSDIVRSITFGLFTAPFVIYFFTLLVERLERSRLELSKTLARLEKNNRDKSTLLATISHELRTPLNGIIGLSRILLDDKLTEQQQNYLNTINLSAVSLGHIFSDIIDLDKIDSKRIELNIQPCDFHSLLNDFYNFGTLMAEQKGLKFSLNQDENLPNWLYLDRARISQILWNLISNAVKFTDKGEVILTVQRIQDNQYQFSVADTGAGIASCELDKIFTMYYQVKDNIHRSAGSGIGLAISKNLAQLMQGDLTVESELDKGSTFYLTIIADKAQANEMNAETAMQHLSILLVEDVELNVVVAKSILEKQGHYVDVAMNGEQAIRLFEKNTYDIVFLDIKLPDMSGFDIAHYLRKNYEEGIYDFLPPLIAFTANVMHSEEEYQEQGMDGVLRKPLSLVELRQCFKTFLGDDIECISDEEEPPQVQEGINISLIELIGKSQAKANVDLFKQWMPIYLDELETAYDDYLANSDMQQTVLDVAHKIKGAAASVGLVNVQNIAKQAQDTSLPNWTSDIASWIKQLSNEWPQNLAELEAYLEK</sequence>
<dbReference type="CDD" id="cd16922">
    <property type="entry name" value="HATPase_EvgS-ArcB-TorS-like"/>
    <property type="match status" value="1"/>
</dbReference>
<evidence type="ECO:0000256" key="12">
    <source>
        <dbReference type="PROSITE-ProRule" id="PRU00110"/>
    </source>
</evidence>
<evidence type="ECO:0000256" key="14">
    <source>
        <dbReference type="SAM" id="Phobius"/>
    </source>
</evidence>
<evidence type="ECO:0000259" key="17">
    <source>
        <dbReference type="PROSITE" id="PS50894"/>
    </source>
</evidence>
<evidence type="ECO:0000259" key="16">
    <source>
        <dbReference type="PROSITE" id="PS50110"/>
    </source>
</evidence>
<reference evidence="18 19" key="1">
    <citation type="submission" date="2018-05" db="EMBL/GenBank/DDBJ databases">
        <title>Draft Genome Sequences for a Diverse set of 7 Haemophilus Species.</title>
        <authorList>
            <person name="Nichols M."/>
            <person name="Topaz N."/>
            <person name="Wang X."/>
            <person name="Wang X."/>
            <person name="Boxrud D."/>
        </authorList>
    </citation>
    <scope>NUCLEOTIDE SEQUENCE [LARGE SCALE GENOMIC DNA]</scope>
    <source>
        <strain evidence="18 19">C2008001710</strain>
    </source>
</reference>
<feature type="domain" description="Histidine kinase" evidence="15">
    <location>
        <begin position="107"/>
        <end position="323"/>
    </location>
</feature>
<dbReference type="Pfam" id="PF01627">
    <property type="entry name" value="Hpt"/>
    <property type="match status" value="1"/>
</dbReference>
<dbReference type="Proteomes" id="UP000253910">
    <property type="component" value="Unassembled WGS sequence"/>
</dbReference>
<dbReference type="SMART" id="SM00448">
    <property type="entry name" value="REC"/>
    <property type="match status" value="1"/>
</dbReference>
<dbReference type="GO" id="GO:0005524">
    <property type="term" value="F:ATP binding"/>
    <property type="evidence" value="ECO:0007669"/>
    <property type="project" value="UniProtKB-UniRule"/>
</dbReference>
<evidence type="ECO:0000256" key="6">
    <source>
        <dbReference type="ARBA" id="ARBA00022741"/>
    </source>
</evidence>
<keyword evidence="10 11" id="KW-0472">Membrane</keyword>
<keyword evidence="6 11" id="KW-0547">Nucleotide-binding</keyword>
<comment type="subcellular location">
    <subcellularLocation>
        <location evidence="11">Cell inner membrane</location>
        <topology evidence="11">Multi-pass membrane protein</topology>
    </subcellularLocation>
    <subcellularLocation>
        <location evidence="2">Cell membrane</location>
        <topology evidence="2">Multi-pass membrane protein</topology>
    </subcellularLocation>
</comment>
<dbReference type="InterPro" id="IPR004358">
    <property type="entry name" value="Sig_transdc_His_kin-like_C"/>
</dbReference>
<organism evidence="18 19">
    <name type="scientific">Haemophilus parainfluenzae</name>
    <dbReference type="NCBI Taxonomy" id="729"/>
    <lineage>
        <taxon>Bacteria</taxon>
        <taxon>Pseudomonadati</taxon>
        <taxon>Pseudomonadota</taxon>
        <taxon>Gammaproteobacteria</taxon>
        <taxon>Pasteurellales</taxon>
        <taxon>Pasteurellaceae</taxon>
        <taxon>Haemophilus</taxon>
    </lineage>
</organism>
<dbReference type="InterPro" id="IPR036097">
    <property type="entry name" value="HisK_dim/P_sf"/>
</dbReference>
<dbReference type="CDD" id="cd00088">
    <property type="entry name" value="HPT"/>
    <property type="match status" value="1"/>
</dbReference>
<proteinExistence type="predicted"/>
<evidence type="ECO:0000256" key="3">
    <source>
        <dbReference type="ARBA" id="ARBA00022475"/>
    </source>
</evidence>
<dbReference type="InterPro" id="IPR008207">
    <property type="entry name" value="Sig_transdc_His_kin_Hpt_dom"/>
</dbReference>
<name>A0A369YYI9_HAEPA</name>
<dbReference type="Gene3D" id="3.30.565.10">
    <property type="entry name" value="Histidine kinase-like ATPase, C-terminal domain"/>
    <property type="match status" value="1"/>
</dbReference>
<feature type="transmembrane region" description="Helical" evidence="14">
    <location>
        <begin position="21"/>
        <end position="46"/>
    </location>
</feature>
<dbReference type="GO" id="GO:0000155">
    <property type="term" value="F:phosphorelay sensor kinase activity"/>
    <property type="evidence" value="ECO:0007669"/>
    <property type="project" value="UniProtKB-UniRule"/>
</dbReference>
<keyword evidence="9 11" id="KW-0902">Two-component regulatory system</keyword>
<dbReference type="InterPro" id="IPR005467">
    <property type="entry name" value="His_kinase_dom"/>
</dbReference>
<dbReference type="RefSeq" id="WP_111315910.1">
    <property type="nucleotide sequence ID" value="NZ_QEPW01000017.1"/>
</dbReference>
<evidence type="ECO:0000256" key="11">
    <source>
        <dbReference type="PIRNR" id="PIRNR003182"/>
    </source>
</evidence>
<dbReference type="InterPro" id="IPR003594">
    <property type="entry name" value="HATPase_dom"/>
</dbReference>
<dbReference type="PANTHER" id="PTHR45339">
    <property type="entry name" value="HYBRID SIGNAL TRANSDUCTION HISTIDINE KINASE J"/>
    <property type="match status" value="1"/>
</dbReference>
<dbReference type="EMBL" id="QEPW01000017">
    <property type="protein sequence ID" value="RDE89577.1"/>
    <property type="molecule type" value="Genomic_DNA"/>
</dbReference>
<evidence type="ECO:0000256" key="4">
    <source>
        <dbReference type="ARBA" id="ARBA00022553"/>
    </source>
</evidence>
<protein>
    <recommendedName>
        <fullName evidence="11">Aerobic respiration control sensor protein</fullName>
        <ecNumber evidence="11">2.7.13.3</ecNumber>
    </recommendedName>
</protein>
<dbReference type="SUPFAM" id="SSF47384">
    <property type="entry name" value="Homodimeric domain of signal transducing histidine kinase"/>
    <property type="match status" value="1"/>
</dbReference>
<dbReference type="InterPro" id="IPR027460">
    <property type="entry name" value="ArcB_TM_sf"/>
</dbReference>
<dbReference type="AlphaFoldDB" id="A0A369YYI9"/>
<feature type="transmembrane region" description="Helical" evidence="14">
    <location>
        <begin position="58"/>
        <end position="77"/>
    </location>
</feature>
<evidence type="ECO:0000256" key="1">
    <source>
        <dbReference type="ARBA" id="ARBA00000085"/>
    </source>
</evidence>
<keyword evidence="11" id="KW-0418">Kinase</keyword>
<feature type="domain" description="HPt" evidence="17">
    <location>
        <begin position="487"/>
        <end position="585"/>
    </location>
</feature>
<dbReference type="PROSITE" id="PS50109">
    <property type="entry name" value="HIS_KIN"/>
    <property type="match status" value="1"/>
</dbReference>
<dbReference type="InterPro" id="IPR003661">
    <property type="entry name" value="HisK_dim/P_dom"/>
</dbReference>
<dbReference type="PIRSF" id="PIRSF003182">
    <property type="entry name" value="ArcB"/>
    <property type="match status" value="1"/>
</dbReference>
<dbReference type="InterPro" id="IPR001789">
    <property type="entry name" value="Sig_transdc_resp-reg_receiver"/>
</dbReference>
<comment type="catalytic activity">
    <reaction evidence="1 11">
        <text>ATP + protein L-histidine = ADP + protein N-phospho-L-histidine.</text>
        <dbReference type="EC" id="2.7.13.3"/>
    </reaction>
</comment>
<dbReference type="InterPro" id="IPR011006">
    <property type="entry name" value="CheY-like_superfamily"/>
</dbReference>
<keyword evidence="8 14" id="KW-1133">Transmembrane helix</keyword>
<dbReference type="CDD" id="cd17546">
    <property type="entry name" value="REC_hyHK_CKI1_RcsC-like"/>
    <property type="match status" value="1"/>
</dbReference>
<keyword evidence="7 11" id="KW-0067">ATP-binding</keyword>
<keyword evidence="4 13" id="KW-0597">Phosphoprotein</keyword>
<evidence type="ECO:0000256" key="5">
    <source>
        <dbReference type="ARBA" id="ARBA00022692"/>
    </source>
</evidence>
<dbReference type="InterPro" id="IPR040642">
    <property type="entry name" value="HKR_ArcB_TM"/>
</dbReference>
<evidence type="ECO:0000256" key="7">
    <source>
        <dbReference type="ARBA" id="ARBA00022840"/>
    </source>
</evidence>
<gene>
    <name evidence="18" type="ORF">DPV87_08895</name>
</gene>
<evidence type="ECO:0000313" key="18">
    <source>
        <dbReference type="EMBL" id="RDE89577.1"/>
    </source>
</evidence>
<dbReference type="Gene3D" id="1.10.287.130">
    <property type="match status" value="1"/>
</dbReference>
<keyword evidence="11" id="KW-0804">Transcription</keyword>
<keyword evidence="11" id="KW-0997">Cell inner membrane</keyword>
<keyword evidence="11" id="KW-0808">Transferase</keyword>
<evidence type="ECO:0000259" key="15">
    <source>
        <dbReference type="PROSITE" id="PS50109"/>
    </source>
</evidence>
<dbReference type="Pfam" id="PF02518">
    <property type="entry name" value="HATPase_c"/>
    <property type="match status" value="1"/>
</dbReference>
<dbReference type="InterPro" id="IPR036641">
    <property type="entry name" value="HPT_dom_sf"/>
</dbReference>
<evidence type="ECO:0000256" key="10">
    <source>
        <dbReference type="ARBA" id="ARBA00023136"/>
    </source>
</evidence>
<accession>A0A369YYI9</accession>
<dbReference type="SUPFAM" id="SSF55874">
    <property type="entry name" value="ATPase domain of HSP90 chaperone/DNA topoisomerase II/histidine kinase"/>
    <property type="match status" value="1"/>
</dbReference>
<dbReference type="Gene3D" id="3.40.50.2300">
    <property type="match status" value="1"/>
</dbReference>
<dbReference type="Gene3D" id="1.10.287.970">
    <property type="entry name" value="His Kinase A (phosphoacceptor) domain"/>
    <property type="match status" value="1"/>
</dbReference>
<feature type="modified residue" description="Phosphohistidine" evidence="12">
    <location>
        <position position="531"/>
    </location>
</feature>
<dbReference type="GO" id="GO:0005886">
    <property type="term" value="C:plasma membrane"/>
    <property type="evidence" value="ECO:0007669"/>
    <property type="project" value="UniProtKB-SubCell"/>
</dbReference>
<evidence type="ECO:0000256" key="8">
    <source>
        <dbReference type="ARBA" id="ARBA00022989"/>
    </source>
</evidence>
<dbReference type="PROSITE" id="PS50110">
    <property type="entry name" value="RESPONSE_REGULATORY"/>
    <property type="match status" value="1"/>
</dbReference>
<evidence type="ECO:0000256" key="13">
    <source>
        <dbReference type="PROSITE-ProRule" id="PRU00169"/>
    </source>
</evidence>
<dbReference type="PROSITE" id="PS50894">
    <property type="entry name" value="HPT"/>
    <property type="match status" value="1"/>
</dbReference>
<dbReference type="SUPFAM" id="SSF47226">
    <property type="entry name" value="Histidine-containing phosphotransfer domain, HPT domain"/>
    <property type="match status" value="1"/>
</dbReference>
<evidence type="ECO:0000313" key="19">
    <source>
        <dbReference type="Proteomes" id="UP000253910"/>
    </source>
</evidence>
<dbReference type="FunFam" id="3.30.565.10:FF:000010">
    <property type="entry name" value="Sensor histidine kinase RcsC"/>
    <property type="match status" value="1"/>
</dbReference>
<dbReference type="PRINTS" id="PR00344">
    <property type="entry name" value="BCTRLSENSOR"/>
</dbReference>
<dbReference type="Pfam" id="PF00072">
    <property type="entry name" value="Response_reg"/>
    <property type="match status" value="1"/>
</dbReference>
<keyword evidence="5 14" id="KW-0812">Transmembrane</keyword>
<dbReference type="InterPro" id="IPR036890">
    <property type="entry name" value="HATPase_C_sf"/>
</dbReference>
<dbReference type="InterPro" id="IPR014409">
    <property type="entry name" value="Sig_transdc_His_kin_hyb_ArcB"/>
</dbReference>
<dbReference type="Pfam" id="PF18415">
    <property type="entry name" value="HKR_ArcB_TM"/>
    <property type="match status" value="1"/>
</dbReference>
<dbReference type="CDD" id="cd00082">
    <property type="entry name" value="HisKA"/>
    <property type="match status" value="1"/>
</dbReference>
<keyword evidence="11" id="KW-0805">Transcription regulation</keyword>
<feature type="domain" description="Response regulatory" evidence="16">
    <location>
        <begin position="339"/>
        <end position="458"/>
    </location>
</feature>
<keyword evidence="3 11" id="KW-1003">Cell membrane</keyword>
<evidence type="ECO:0000256" key="9">
    <source>
        <dbReference type="ARBA" id="ARBA00023012"/>
    </source>
</evidence>
<comment type="caution">
    <text evidence="18">The sequence shown here is derived from an EMBL/GenBank/DDBJ whole genome shotgun (WGS) entry which is preliminary data.</text>
</comment>
<dbReference type="SUPFAM" id="SSF52172">
    <property type="entry name" value="CheY-like"/>
    <property type="match status" value="1"/>
</dbReference>
<evidence type="ECO:0000256" key="2">
    <source>
        <dbReference type="ARBA" id="ARBA00004651"/>
    </source>
</evidence>
<dbReference type="Pfam" id="PF00512">
    <property type="entry name" value="HisKA"/>
    <property type="match status" value="1"/>
</dbReference>
<dbReference type="Gene3D" id="1.20.120.160">
    <property type="entry name" value="HPT domain"/>
    <property type="match status" value="1"/>
</dbReference>
<feature type="modified residue" description="4-aspartylphosphate" evidence="13">
    <location>
        <position position="388"/>
    </location>
</feature>
<dbReference type="PANTHER" id="PTHR45339:SF1">
    <property type="entry name" value="HYBRID SIGNAL TRANSDUCTION HISTIDINE KINASE J"/>
    <property type="match status" value="1"/>
</dbReference>
<dbReference type="EC" id="2.7.13.3" evidence="11"/>